<reference evidence="1 2" key="1">
    <citation type="journal article" date="2015" name="Nature">
        <title>rRNA introns, odd ribosomes, and small enigmatic genomes across a large radiation of phyla.</title>
        <authorList>
            <person name="Brown C.T."/>
            <person name="Hug L.A."/>
            <person name="Thomas B.C."/>
            <person name="Sharon I."/>
            <person name="Castelle C.J."/>
            <person name="Singh A."/>
            <person name="Wilkins M.J."/>
            <person name="Williams K.H."/>
            <person name="Banfield J.F."/>
        </authorList>
    </citation>
    <scope>NUCLEOTIDE SEQUENCE [LARGE SCALE GENOMIC DNA]</scope>
</reference>
<dbReference type="EMBL" id="LBWA01000002">
    <property type="protein sequence ID" value="KKQ98627.1"/>
    <property type="molecule type" value="Genomic_DNA"/>
</dbReference>
<evidence type="ECO:0000313" key="1">
    <source>
        <dbReference type="EMBL" id="KKQ98627.1"/>
    </source>
</evidence>
<name>A0A0G0M5Z9_9BACT</name>
<dbReference type="SUPFAM" id="SSF63446">
    <property type="entry name" value="Type I dockerin domain"/>
    <property type="match status" value="1"/>
</dbReference>
<dbReference type="Gene3D" id="2.70.98.70">
    <property type="match status" value="1"/>
</dbReference>
<dbReference type="AlphaFoldDB" id="A0A0G0M5Z9"/>
<protein>
    <recommendedName>
        <fullName evidence="3">Dockerin domain-containing protein</fullName>
    </recommendedName>
</protein>
<organism evidence="1 2">
    <name type="scientific">Candidatus Woesebacteria bacterium GW2011_GWA1_39_12</name>
    <dbReference type="NCBI Taxonomy" id="1618549"/>
    <lineage>
        <taxon>Bacteria</taxon>
        <taxon>Candidatus Woeseibacteriota</taxon>
    </lineage>
</organism>
<gene>
    <name evidence="1" type="ORF">UT23_C0002G0127</name>
</gene>
<evidence type="ECO:0008006" key="3">
    <source>
        <dbReference type="Google" id="ProtNLM"/>
    </source>
</evidence>
<dbReference type="InterPro" id="IPR018247">
    <property type="entry name" value="EF_Hand_1_Ca_BS"/>
</dbReference>
<dbReference type="GO" id="GO:0000272">
    <property type="term" value="P:polysaccharide catabolic process"/>
    <property type="evidence" value="ECO:0007669"/>
    <property type="project" value="InterPro"/>
</dbReference>
<dbReference type="InterPro" id="IPR008929">
    <property type="entry name" value="Chondroitin_lyas"/>
</dbReference>
<dbReference type="InterPro" id="IPR036439">
    <property type="entry name" value="Dockerin_dom_sf"/>
</dbReference>
<dbReference type="Proteomes" id="UP000034325">
    <property type="component" value="Unassembled WGS sequence"/>
</dbReference>
<evidence type="ECO:0000313" key="2">
    <source>
        <dbReference type="Proteomes" id="UP000034325"/>
    </source>
</evidence>
<comment type="caution">
    <text evidence="1">The sequence shown here is derived from an EMBL/GenBank/DDBJ whole genome shotgun (WGS) entry which is preliminary data.</text>
</comment>
<dbReference type="Gene3D" id="1.50.10.100">
    <property type="entry name" value="Chondroitin AC/alginate lyase"/>
    <property type="match status" value="1"/>
</dbReference>
<dbReference type="InterPro" id="IPR002105">
    <property type="entry name" value="Dockerin_1_rpt"/>
</dbReference>
<dbReference type="GO" id="GO:0004553">
    <property type="term" value="F:hydrolase activity, hydrolyzing O-glycosyl compounds"/>
    <property type="evidence" value="ECO:0007669"/>
    <property type="project" value="InterPro"/>
</dbReference>
<dbReference type="Pfam" id="PF00404">
    <property type="entry name" value="Dockerin_1"/>
    <property type="match status" value="1"/>
</dbReference>
<accession>A0A0G0M5Z9</accession>
<sequence length="893" mass="98864">MHTFVILVGVLVLFQITAFTNLISAQTPAHPFMLVSADQLPALRARASQEPWSSMKADAIFDCQNLTYSPGDLQDYDKGYRMQNIMSACSLAFILDDANRMQYKQKILNVMPMWADILVVQRTPNYSAAFFMAPAAAFLDSILAMDIIYNDLTLAEKTSAENWLLQEYNHYYNAPPANPPAFEGTQLVWNIYKGKDASDPYINALVKGGQRDDYRPIVGYKPQMDMLFTPDGVYYEGPFYGTVAFAHQRGERSHIIDILEHTNIIRNIDFDGNGVADNYSFYQDPKYQNLYEWLFGYASTPAGIQAPFGDSSDFYPVWSENFGYYTIHTAHTGQASKFSQEAGQYAMWRRTQFADKPSQDPIFLPGRLLQYVLLSYPLPAPTAPISRIFNDGGAFFMDHNLTKNSLYGALWNVKATEEYFNDPNMVYFHAHNDTNSIHVSAYGEPLLLNVGFKGAGGAQGADECLGFSTNYMTHRAVGNNTALINYNIGNPNDPSEANDHRYKFGAGISEGFTGNGIDYASGDSGLALPNGKHQRNFIFVHPQIGSNGYFILFDEITGNAGTSTAHIALHPNSDLTAAVSSNQEYRAPIPATPRTCYDPETGDPFSCSVAFTNQSAGISVFLATPPQRVDLLDGALCHWEYYDDHAPYVGKYIFSTYPLSSSRKNIVTVVFPYDSTHAAAGFSRLSGSNYTGASVQHPASIFDTALESSAPTSDIRHDLVTFRGKAVWYRTQNSQTSAYFVRQGSLFRDSATPQRGFEATNSVSLYMSDEGGNVISQGSDITFYRPGLITIYLNGQAQTPLSSGTDWVRIRISSGSYQIAFNNQSSSTPIPTLVPILGDANNDRRVDGIDYVIWLNHYGVTTSNGSSDADFNSDGRVDGVDYVIWLNNYGTQL</sequence>
<dbReference type="PROSITE" id="PS00018">
    <property type="entry name" value="EF_HAND_1"/>
    <property type="match status" value="1"/>
</dbReference>
<proteinExistence type="predicted"/>
<dbReference type="Gene3D" id="1.10.1330.10">
    <property type="entry name" value="Dockerin domain"/>
    <property type="match status" value="1"/>
</dbReference>